<feature type="compositionally biased region" description="Basic residues" evidence="1">
    <location>
        <begin position="31"/>
        <end position="47"/>
    </location>
</feature>
<comment type="caution">
    <text evidence="2">The sequence shown here is derived from an EMBL/GenBank/DDBJ whole genome shotgun (WGS) entry which is preliminary data.</text>
</comment>
<keyword evidence="3" id="KW-1185">Reference proteome</keyword>
<protein>
    <submittedName>
        <fullName evidence="2">Uncharacterized protein</fullName>
    </submittedName>
</protein>
<sequence length="92" mass="10069">MTVAPTANDDGDDVPKLERDQSHKFTGSRGANKKKRLKPSLKSKSNYHKIVSSHPNYNCTSTAISSYHSRGRQPEHAQPCLSVHRRSGAGPG</sequence>
<feature type="region of interest" description="Disordered" evidence="1">
    <location>
        <begin position="1"/>
        <end position="92"/>
    </location>
</feature>
<evidence type="ECO:0000313" key="2">
    <source>
        <dbReference type="EMBL" id="KAL5103785.1"/>
    </source>
</evidence>
<dbReference type="EMBL" id="JAKROA010000016">
    <property type="protein sequence ID" value="KAL5103785.1"/>
    <property type="molecule type" value="Genomic_DNA"/>
</dbReference>
<name>A0ABR4Q2A6_9CEST</name>
<organism evidence="2 3">
    <name type="scientific">Taenia crassiceps</name>
    <dbReference type="NCBI Taxonomy" id="6207"/>
    <lineage>
        <taxon>Eukaryota</taxon>
        <taxon>Metazoa</taxon>
        <taxon>Spiralia</taxon>
        <taxon>Lophotrochozoa</taxon>
        <taxon>Platyhelminthes</taxon>
        <taxon>Cestoda</taxon>
        <taxon>Eucestoda</taxon>
        <taxon>Cyclophyllidea</taxon>
        <taxon>Taeniidae</taxon>
        <taxon>Taenia</taxon>
    </lineage>
</organism>
<accession>A0ABR4Q2A6</accession>
<feature type="compositionally biased region" description="Basic residues" evidence="1">
    <location>
        <begin position="83"/>
        <end position="92"/>
    </location>
</feature>
<evidence type="ECO:0000256" key="1">
    <source>
        <dbReference type="SAM" id="MobiDB-lite"/>
    </source>
</evidence>
<feature type="compositionally biased region" description="Polar residues" evidence="1">
    <location>
        <begin position="53"/>
        <end position="68"/>
    </location>
</feature>
<gene>
    <name evidence="2" type="ORF">TcWFU_009555</name>
</gene>
<evidence type="ECO:0000313" key="3">
    <source>
        <dbReference type="Proteomes" id="UP001651158"/>
    </source>
</evidence>
<proteinExistence type="predicted"/>
<feature type="compositionally biased region" description="Basic and acidic residues" evidence="1">
    <location>
        <begin position="13"/>
        <end position="23"/>
    </location>
</feature>
<dbReference type="Proteomes" id="UP001651158">
    <property type="component" value="Unassembled WGS sequence"/>
</dbReference>
<reference evidence="2 3" key="1">
    <citation type="journal article" date="2022" name="Front. Cell. Infect. Microbiol.">
        <title>The Genomes of Two Strains of Taenia crassiceps the Animal Model for the Study of Human Cysticercosis.</title>
        <authorList>
            <person name="Bobes R.J."/>
            <person name="Estrada K."/>
            <person name="Rios-Valencia D.G."/>
            <person name="Calderon-Gallegos A."/>
            <person name="de la Torre P."/>
            <person name="Carrero J.C."/>
            <person name="Sanchez-Flores A."/>
            <person name="Laclette J.P."/>
        </authorList>
    </citation>
    <scope>NUCLEOTIDE SEQUENCE [LARGE SCALE GENOMIC DNA]</scope>
    <source>
        <strain evidence="2">WFUcys</strain>
    </source>
</reference>